<keyword evidence="2" id="KW-1185">Reference proteome</keyword>
<evidence type="ECO:0000313" key="2">
    <source>
        <dbReference type="Proteomes" id="UP000828390"/>
    </source>
</evidence>
<protein>
    <submittedName>
        <fullName evidence="1">Uncharacterized protein</fullName>
    </submittedName>
</protein>
<dbReference type="Proteomes" id="UP000828390">
    <property type="component" value="Unassembled WGS sequence"/>
</dbReference>
<sequence>MDIPYHGLIYSQQHITDLTGEGFLYRRRSFLPKGKAGQGIDDEDDEAYNSHNILAHQTITGRRMN</sequence>
<organism evidence="1 2">
    <name type="scientific">Dreissena polymorpha</name>
    <name type="common">Zebra mussel</name>
    <name type="synonym">Mytilus polymorpha</name>
    <dbReference type="NCBI Taxonomy" id="45954"/>
    <lineage>
        <taxon>Eukaryota</taxon>
        <taxon>Metazoa</taxon>
        <taxon>Spiralia</taxon>
        <taxon>Lophotrochozoa</taxon>
        <taxon>Mollusca</taxon>
        <taxon>Bivalvia</taxon>
        <taxon>Autobranchia</taxon>
        <taxon>Heteroconchia</taxon>
        <taxon>Euheterodonta</taxon>
        <taxon>Imparidentia</taxon>
        <taxon>Neoheterodontei</taxon>
        <taxon>Myida</taxon>
        <taxon>Dreissenoidea</taxon>
        <taxon>Dreissenidae</taxon>
        <taxon>Dreissena</taxon>
    </lineage>
</organism>
<evidence type="ECO:0000313" key="1">
    <source>
        <dbReference type="EMBL" id="KAH3721046.1"/>
    </source>
</evidence>
<gene>
    <name evidence="1" type="ORF">DPMN_063961</name>
</gene>
<reference evidence="1" key="2">
    <citation type="submission" date="2020-11" db="EMBL/GenBank/DDBJ databases">
        <authorList>
            <person name="McCartney M.A."/>
            <person name="Auch B."/>
            <person name="Kono T."/>
            <person name="Mallez S."/>
            <person name="Becker A."/>
            <person name="Gohl D.M."/>
            <person name="Silverstein K.A.T."/>
            <person name="Koren S."/>
            <person name="Bechman K.B."/>
            <person name="Herman A."/>
            <person name="Abrahante J.E."/>
            <person name="Garbe J."/>
        </authorList>
    </citation>
    <scope>NUCLEOTIDE SEQUENCE</scope>
    <source>
        <strain evidence="1">Duluth1</strain>
        <tissue evidence="1">Whole animal</tissue>
    </source>
</reference>
<comment type="caution">
    <text evidence="1">The sequence shown here is derived from an EMBL/GenBank/DDBJ whole genome shotgun (WGS) entry which is preliminary data.</text>
</comment>
<name>A0A9D4CBG5_DREPO</name>
<proteinExistence type="predicted"/>
<dbReference type="EMBL" id="JAIWYP010000013">
    <property type="protein sequence ID" value="KAH3721046.1"/>
    <property type="molecule type" value="Genomic_DNA"/>
</dbReference>
<dbReference type="AlphaFoldDB" id="A0A9D4CBG5"/>
<accession>A0A9D4CBG5</accession>
<reference evidence="1" key="1">
    <citation type="journal article" date="2019" name="bioRxiv">
        <title>The Genome of the Zebra Mussel, Dreissena polymorpha: A Resource for Invasive Species Research.</title>
        <authorList>
            <person name="McCartney M.A."/>
            <person name="Auch B."/>
            <person name="Kono T."/>
            <person name="Mallez S."/>
            <person name="Zhang Y."/>
            <person name="Obille A."/>
            <person name="Becker A."/>
            <person name="Abrahante J.E."/>
            <person name="Garbe J."/>
            <person name="Badalamenti J.P."/>
            <person name="Herman A."/>
            <person name="Mangelson H."/>
            <person name="Liachko I."/>
            <person name="Sullivan S."/>
            <person name="Sone E.D."/>
            <person name="Koren S."/>
            <person name="Silverstein K.A.T."/>
            <person name="Beckman K.B."/>
            <person name="Gohl D.M."/>
        </authorList>
    </citation>
    <scope>NUCLEOTIDE SEQUENCE</scope>
    <source>
        <strain evidence="1">Duluth1</strain>
        <tissue evidence="1">Whole animal</tissue>
    </source>
</reference>